<dbReference type="Proteomes" id="UP000228560">
    <property type="component" value="Unassembled WGS sequence"/>
</dbReference>
<organism evidence="2 3">
    <name type="scientific">Candidatus Infernicultor aquiphilus</name>
    <dbReference type="NCBI Taxonomy" id="1805029"/>
    <lineage>
        <taxon>Bacteria</taxon>
        <taxon>Pseudomonadati</taxon>
        <taxon>Atribacterota</taxon>
        <taxon>Candidatus Phoenicimicrobiia</taxon>
        <taxon>Candidatus Pheonicimicrobiales</taxon>
        <taxon>Candidatus Phoenicimicrobiaceae</taxon>
        <taxon>Candidatus Infernicultor</taxon>
    </lineage>
</organism>
<accession>A0A2M8CEM5</accession>
<name>A0A2M8CEM5_9BACT</name>
<reference evidence="2 3" key="1">
    <citation type="submission" date="2017-09" db="EMBL/GenBank/DDBJ databases">
        <title>Depth-based differentiation of microbial function through sediment-hosted aquifers and enrichment of novel symbionts in the deep terrestrial subsurface.</title>
        <authorList>
            <person name="Probst A.J."/>
            <person name="Ladd B."/>
            <person name="Jarett J.K."/>
            <person name="Geller-Mcgrath D.E."/>
            <person name="Sieber C.M."/>
            <person name="Emerson J.B."/>
            <person name="Anantharaman K."/>
            <person name="Thomas B.C."/>
            <person name="Malmstrom R."/>
            <person name="Stieglmeier M."/>
            <person name="Klingl A."/>
            <person name="Woyke T."/>
            <person name="Ryan C.M."/>
            <person name="Banfield J.F."/>
        </authorList>
    </citation>
    <scope>NUCLEOTIDE SEQUENCE [LARGE SCALE GENOMIC DNA]</scope>
    <source>
        <strain evidence="2">CG_4_9_14_3_um_filter_33_16</strain>
    </source>
</reference>
<gene>
    <name evidence="2" type="ORF">CO097_02375</name>
</gene>
<feature type="non-terminal residue" evidence="2">
    <location>
        <position position="121"/>
    </location>
</feature>
<comment type="caution">
    <text evidence="2">The sequence shown here is derived from an EMBL/GenBank/DDBJ whole genome shotgun (WGS) entry which is preliminary data.</text>
</comment>
<dbReference type="InterPro" id="IPR008490">
    <property type="entry name" value="Transposase_InsH_N"/>
</dbReference>
<sequence length="121" mass="14425">MFRENTTHLQTSFFDIERQLSESKRKKIRESEEYNFYQLIFKKIKEEDFAVLYSENGSRPNSAVNIMVSAIILAYRKGWTIKEMLEQIDFNLLTRTALGLNRMDDTSFCEATFFNFQNRLL</sequence>
<evidence type="ECO:0000259" key="1">
    <source>
        <dbReference type="Pfam" id="PF05598"/>
    </source>
</evidence>
<dbReference type="AlphaFoldDB" id="A0A2M8CEM5"/>
<feature type="domain" description="Transposase InsH N-terminal" evidence="1">
    <location>
        <begin position="34"/>
        <end position="119"/>
    </location>
</feature>
<dbReference type="EMBL" id="PFTV01000056">
    <property type="protein sequence ID" value="PJB57449.1"/>
    <property type="molecule type" value="Genomic_DNA"/>
</dbReference>
<protein>
    <submittedName>
        <fullName evidence="2">DDE transposase</fullName>
    </submittedName>
</protein>
<dbReference type="Pfam" id="PF05598">
    <property type="entry name" value="DUF772"/>
    <property type="match status" value="1"/>
</dbReference>
<evidence type="ECO:0000313" key="3">
    <source>
        <dbReference type="Proteomes" id="UP000228560"/>
    </source>
</evidence>
<evidence type="ECO:0000313" key="2">
    <source>
        <dbReference type="EMBL" id="PJB57449.1"/>
    </source>
</evidence>
<proteinExistence type="predicted"/>